<organism evidence="3 4">
    <name type="scientific">Yoonia rhodophyticola</name>
    <dbReference type="NCBI Taxonomy" id="3137370"/>
    <lineage>
        <taxon>Bacteria</taxon>
        <taxon>Pseudomonadati</taxon>
        <taxon>Pseudomonadota</taxon>
        <taxon>Alphaproteobacteria</taxon>
        <taxon>Rhodobacterales</taxon>
        <taxon>Paracoccaceae</taxon>
        <taxon>Yoonia</taxon>
    </lineage>
</organism>
<proteinExistence type="inferred from homology"/>
<dbReference type="InterPro" id="IPR013538">
    <property type="entry name" value="ASHA1/2-like_C"/>
</dbReference>
<dbReference type="RefSeq" id="WP_342078315.1">
    <property type="nucleotide sequence ID" value="NZ_CP151767.2"/>
</dbReference>
<evidence type="ECO:0000313" key="3">
    <source>
        <dbReference type="EMBL" id="WZU69022.1"/>
    </source>
</evidence>
<dbReference type="Proteomes" id="UP001470809">
    <property type="component" value="Chromosome"/>
</dbReference>
<reference evidence="3 4" key="2">
    <citation type="submission" date="2024-08" db="EMBL/GenBank/DDBJ databases">
        <title>Phylogenomic analyses of a clade within the roseobacter group suggest taxonomic reassignments of species of the genera Aestuariivita, Citreicella, Loktanella, Nautella, Pelagibaca, Ruegeria, Thalassobius, Thiobacimonas and Tropicibacter, and the proposal o.</title>
        <authorList>
            <person name="Jeon C.O."/>
        </authorList>
    </citation>
    <scope>NUCLEOTIDE SEQUENCE [LARGE SCALE GENOMIC DNA]</scope>
    <source>
        <strain evidence="3 4">SS1-5</strain>
    </source>
</reference>
<protein>
    <submittedName>
        <fullName evidence="3">SRPBCC domain-containing protein</fullName>
    </submittedName>
</protein>
<dbReference type="Pfam" id="PF08327">
    <property type="entry name" value="AHSA1"/>
    <property type="match status" value="1"/>
</dbReference>
<sequence>MMMHDPIEVVVVLNTTQSAAFQAFVTDVGRWWPVASFSVAGGSVVMEPRLGGQIIETASDGAKHVWGHITAWEENRHIALSWYVGGKDAVPTDISVRFAPTDDGRTGVTLVHDGWAALGARAADIRKNYIRGWSAILGEAFAAYAADHCPPLT</sequence>
<comment type="similarity">
    <text evidence="1">Belongs to the AHA1 family.</text>
</comment>
<gene>
    <name evidence="3" type="ORF">AABB31_09245</name>
</gene>
<name>A0AAN0MG12_9RHOB</name>
<evidence type="ECO:0000313" key="4">
    <source>
        <dbReference type="Proteomes" id="UP001470809"/>
    </source>
</evidence>
<dbReference type="EMBL" id="CP151767">
    <property type="protein sequence ID" value="WZU69022.1"/>
    <property type="molecule type" value="Genomic_DNA"/>
</dbReference>
<dbReference type="SUPFAM" id="SSF55961">
    <property type="entry name" value="Bet v1-like"/>
    <property type="match status" value="1"/>
</dbReference>
<evidence type="ECO:0000259" key="2">
    <source>
        <dbReference type="Pfam" id="PF08327"/>
    </source>
</evidence>
<evidence type="ECO:0000256" key="1">
    <source>
        <dbReference type="ARBA" id="ARBA00006817"/>
    </source>
</evidence>
<dbReference type="InterPro" id="IPR023393">
    <property type="entry name" value="START-like_dom_sf"/>
</dbReference>
<dbReference type="AlphaFoldDB" id="A0AAN0MG12"/>
<dbReference type="KEGG" id="yrh:AABB31_09245"/>
<dbReference type="Gene3D" id="3.30.530.20">
    <property type="match status" value="1"/>
</dbReference>
<keyword evidence="4" id="KW-1185">Reference proteome</keyword>
<feature type="domain" description="Activator of Hsp90 ATPase homologue 1/2-like C-terminal" evidence="2">
    <location>
        <begin position="18"/>
        <end position="145"/>
    </location>
</feature>
<reference evidence="4" key="1">
    <citation type="submission" date="2024-04" db="EMBL/GenBank/DDBJ databases">
        <title>Phylogenomic analyses of a clade within the roseobacter group suggest taxonomic reassignments of species of the genera Aestuariivita, Citreicella, Loktanella, Nautella, Pelagibaca, Ruegeria, Thalassobius, Thiobacimonas and Tropicibacter, and the proposal o.</title>
        <authorList>
            <person name="Jeon C.O."/>
        </authorList>
    </citation>
    <scope>NUCLEOTIDE SEQUENCE [LARGE SCALE GENOMIC DNA]</scope>
    <source>
        <strain evidence="4">SS1-5</strain>
    </source>
</reference>
<accession>A0AAN0MG12</accession>